<comment type="caution">
    <text evidence="14">The sequence shown here is derived from an EMBL/GenBank/DDBJ whole genome shotgun (WGS) entry which is preliminary data.</text>
</comment>
<evidence type="ECO:0000259" key="12">
    <source>
        <dbReference type="Pfam" id="PF00317"/>
    </source>
</evidence>
<comment type="similarity">
    <text evidence="2 11">Belongs to the ribonucleoside diphosphate reductase class-2 family.</text>
</comment>
<evidence type="ECO:0000256" key="7">
    <source>
        <dbReference type="ARBA" id="ARBA00023116"/>
    </source>
</evidence>
<evidence type="ECO:0000256" key="2">
    <source>
        <dbReference type="ARBA" id="ARBA00007405"/>
    </source>
</evidence>
<keyword evidence="6 11" id="KW-0560">Oxidoreductase</keyword>
<organism evidence="14 15">
    <name type="scientific">Thalassotalea insulae</name>
    <dbReference type="NCBI Taxonomy" id="2056778"/>
    <lineage>
        <taxon>Bacteria</taxon>
        <taxon>Pseudomonadati</taxon>
        <taxon>Pseudomonadota</taxon>
        <taxon>Gammaproteobacteria</taxon>
        <taxon>Alteromonadales</taxon>
        <taxon>Colwelliaceae</taxon>
        <taxon>Thalassotalea</taxon>
    </lineage>
</organism>
<accession>A0ABQ6GPJ8</accession>
<dbReference type="Pfam" id="PF02867">
    <property type="entry name" value="Ribonuc_red_lgC"/>
    <property type="match status" value="1"/>
</dbReference>
<dbReference type="SUPFAM" id="SSF51998">
    <property type="entry name" value="PFL-like glycyl radical enzymes"/>
    <property type="match status" value="1"/>
</dbReference>
<evidence type="ECO:0000313" key="15">
    <source>
        <dbReference type="Proteomes" id="UP001157186"/>
    </source>
</evidence>
<dbReference type="PANTHER" id="PTHR43371:SF1">
    <property type="entry name" value="RIBONUCLEOSIDE-DIPHOSPHATE REDUCTASE"/>
    <property type="match status" value="1"/>
</dbReference>
<evidence type="ECO:0000256" key="10">
    <source>
        <dbReference type="ARBA" id="ARBA00047754"/>
    </source>
</evidence>
<comment type="function">
    <text evidence="11">Catalyzes the reduction of ribonucleotides to deoxyribonucleotides. May function to provide a pool of deoxyribonucleotide precursors for DNA repair during oxygen limitation and/or for immediate growth after restoration of oxygen.</text>
</comment>
<keyword evidence="8" id="KW-1015">Disulfide bond</keyword>
<evidence type="ECO:0000256" key="3">
    <source>
        <dbReference type="ARBA" id="ARBA00022628"/>
    </source>
</evidence>
<dbReference type="InterPro" id="IPR050862">
    <property type="entry name" value="RdRp_reductase_class-2"/>
</dbReference>
<dbReference type="InterPro" id="IPR013344">
    <property type="entry name" value="RNR_NrdJ/NrdZ"/>
</dbReference>
<reference evidence="14 15" key="1">
    <citation type="submission" date="2023-03" db="EMBL/GenBank/DDBJ databases">
        <title>Draft genome sequence of Thalassotalea insulae KCTC 62186T.</title>
        <authorList>
            <person name="Sawabe T."/>
        </authorList>
    </citation>
    <scope>NUCLEOTIDE SEQUENCE [LARGE SCALE GENOMIC DNA]</scope>
    <source>
        <strain evidence="14 15">KCTC 62186</strain>
    </source>
</reference>
<dbReference type="RefSeq" id="WP_284243808.1">
    <property type="nucleotide sequence ID" value="NZ_BSST01000001.1"/>
</dbReference>
<feature type="domain" description="Ribonucleotide reductase large subunit C-terminal" evidence="13">
    <location>
        <begin position="99"/>
        <end position="653"/>
    </location>
</feature>
<evidence type="ECO:0000256" key="11">
    <source>
        <dbReference type="RuleBase" id="RU364064"/>
    </source>
</evidence>
<dbReference type="Proteomes" id="UP001157186">
    <property type="component" value="Unassembled WGS sequence"/>
</dbReference>
<dbReference type="CDD" id="cd02888">
    <property type="entry name" value="RNR_II_dimer"/>
    <property type="match status" value="1"/>
</dbReference>
<evidence type="ECO:0000256" key="1">
    <source>
        <dbReference type="ARBA" id="ARBA00001922"/>
    </source>
</evidence>
<dbReference type="PANTHER" id="PTHR43371">
    <property type="entry name" value="VITAMIN B12-DEPENDENT RIBONUCLEOTIDE REDUCTASE"/>
    <property type="match status" value="1"/>
</dbReference>
<evidence type="ECO:0000256" key="9">
    <source>
        <dbReference type="ARBA" id="ARBA00023285"/>
    </source>
</evidence>
<keyword evidence="15" id="KW-1185">Reference proteome</keyword>
<evidence type="ECO:0000256" key="4">
    <source>
        <dbReference type="ARBA" id="ARBA00022634"/>
    </source>
</evidence>
<comment type="cofactor">
    <cofactor evidence="1 11">
        <name>adenosylcob(III)alamin</name>
        <dbReference type="ChEBI" id="CHEBI:18408"/>
    </cofactor>
</comment>
<dbReference type="NCBIfam" id="TIGR02504">
    <property type="entry name" value="NrdJ_Z"/>
    <property type="match status" value="1"/>
</dbReference>
<dbReference type="InterPro" id="IPR000788">
    <property type="entry name" value="RNR_lg_C"/>
</dbReference>
<name>A0ABQ6GPJ8_9GAMM</name>
<proteinExistence type="inferred from homology"/>
<dbReference type="Gene3D" id="3.20.70.20">
    <property type="match status" value="1"/>
</dbReference>
<gene>
    <name evidence="14" type="primary">nrdJa</name>
    <name evidence="14" type="ORF">tinsulaeT_12500</name>
</gene>
<sequence length="718" mass="80354">MSQTLTGPVNTEIELQATSVDIWDKKYRLKDKTGQPQEQTIDETYARVANALAEIEPKQKKQWRDKFLWALKSGAYPAGRIIANAGASAFKPSTSTINCTVSGTIEDSMTGILSRVHESGLTLKAGCGIGYEFSTLRPSGAYVAGAGARTSGPMSFMDIFDKMCFTVSSAGGRRGAQMGVFDVSHPDVKDFILAKREDGRLRQFNLSLLITDEFIEAVKNQQDWPLVFPISEKELAAEKIKLTDSSKIHFRENYFDEDYVKKHDYIVNQQGQIACKVYDRIPANRLWDMIMSNTFDYAEPGFLLIDHANEYNNNWFCEQLRASNPCGEQILPPYGACLLGSINLVKFVEQPFSEQAQFDWPKFREVVKVFTRMLDNVVEINGLPLEQQRQEIQNKRRHGMGYLGLGSALTMLKIPYNSPQAVAFTEEVSKVMAITGWQVALELAKEKGPAPVLTQSFVVTAQMLSKRPEMKADGIKVGDNIKGSVLHAKYSRYMQRIAEEQPELVEQLAKVGARFTHHSSIAPTGTLALSLGNNASNGIEPSFAHEYHRNIIREGKKSKESVAVASFELLAYRHFINEDAQAYSADGHNQLPDYFVASDSITPQEHVDIQAAAQYWVDSSISKTINVPTDCDYLTFKNIYLYAYDKGLKGCTTFRFNPEVHQGVLVKETDLASVEYEFTLEDGSTFTMKGNEELIYDGETHTAANLHDALKEGYYGKL</sequence>
<dbReference type="InterPro" id="IPR013509">
    <property type="entry name" value="RNR_lsu_N"/>
</dbReference>
<dbReference type="PRINTS" id="PR01183">
    <property type="entry name" value="RIBORDTASEM1"/>
</dbReference>
<keyword evidence="7" id="KW-0215">Deoxyribonucleotide synthesis</keyword>
<keyword evidence="3 11" id="KW-0846">Cobalamin</keyword>
<evidence type="ECO:0000259" key="13">
    <source>
        <dbReference type="Pfam" id="PF02867"/>
    </source>
</evidence>
<dbReference type="EMBL" id="BSST01000001">
    <property type="protein sequence ID" value="GLX77910.1"/>
    <property type="molecule type" value="Genomic_DNA"/>
</dbReference>
<feature type="domain" description="Ribonucleotide reductase large subunit N-terminal" evidence="12">
    <location>
        <begin position="15"/>
        <end position="87"/>
    </location>
</feature>
<protein>
    <recommendedName>
        <fullName evidence="11">Vitamin B12-dependent ribonucleotide reductase</fullName>
        <ecNumber evidence="11">1.17.4.1</ecNumber>
    </recommendedName>
</protein>
<dbReference type="EC" id="1.17.4.1" evidence="11"/>
<evidence type="ECO:0000256" key="5">
    <source>
        <dbReference type="ARBA" id="ARBA00022741"/>
    </source>
</evidence>
<keyword evidence="5 11" id="KW-0547">Nucleotide-binding</keyword>
<keyword evidence="4 11" id="KW-0237">DNA synthesis</keyword>
<comment type="catalytic activity">
    <reaction evidence="10 11">
        <text>a 2'-deoxyribonucleoside 5'-diphosphate + [thioredoxin]-disulfide + H2O = a ribonucleoside 5'-diphosphate + [thioredoxin]-dithiol</text>
        <dbReference type="Rhea" id="RHEA:23252"/>
        <dbReference type="Rhea" id="RHEA-COMP:10698"/>
        <dbReference type="Rhea" id="RHEA-COMP:10700"/>
        <dbReference type="ChEBI" id="CHEBI:15377"/>
        <dbReference type="ChEBI" id="CHEBI:29950"/>
        <dbReference type="ChEBI" id="CHEBI:50058"/>
        <dbReference type="ChEBI" id="CHEBI:57930"/>
        <dbReference type="ChEBI" id="CHEBI:73316"/>
        <dbReference type="EC" id="1.17.4.1"/>
    </reaction>
</comment>
<evidence type="ECO:0000256" key="6">
    <source>
        <dbReference type="ARBA" id="ARBA00023002"/>
    </source>
</evidence>
<keyword evidence="9 11" id="KW-0170">Cobalt</keyword>
<evidence type="ECO:0000256" key="8">
    <source>
        <dbReference type="ARBA" id="ARBA00023157"/>
    </source>
</evidence>
<evidence type="ECO:0000313" key="14">
    <source>
        <dbReference type="EMBL" id="GLX77910.1"/>
    </source>
</evidence>
<dbReference type="Pfam" id="PF00317">
    <property type="entry name" value="Ribonuc_red_lgN"/>
    <property type="match status" value="1"/>
</dbReference>